<accession>A0A4U3MI15</accession>
<dbReference type="EMBL" id="SZQA01000008">
    <property type="protein sequence ID" value="TKK88995.1"/>
    <property type="molecule type" value="Genomic_DNA"/>
</dbReference>
<evidence type="ECO:0000313" key="2">
    <source>
        <dbReference type="Proteomes" id="UP000308705"/>
    </source>
</evidence>
<keyword evidence="2" id="KW-1185">Reference proteome</keyword>
<gene>
    <name evidence="1" type="ORF">FDA94_10765</name>
</gene>
<protein>
    <submittedName>
        <fullName evidence="1">Uncharacterized protein</fullName>
    </submittedName>
</protein>
<proteinExistence type="predicted"/>
<reference evidence="1 2" key="1">
    <citation type="submission" date="2019-04" db="EMBL/GenBank/DDBJ databases">
        <title>Herbidospora sp. NEAU-GS14.nov., a novel actinomycete isolated from soil.</title>
        <authorList>
            <person name="Han L."/>
        </authorList>
    </citation>
    <scope>NUCLEOTIDE SEQUENCE [LARGE SCALE GENOMIC DNA]</scope>
    <source>
        <strain evidence="1 2">NEAU-GS14</strain>
    </source>
</reference>
<dbReference type="OrthoDB" id="5144898at2"/>
<dbReference type="AlphaFoldDB" id="A0A4U3MI15"/>
<organism evidence="1 2">
    <name type="scientific">Herbidospora galbida</name>
    <dbReference type="NCBI Taxonomy" id="2575442"/>
    <lineage>
        <taxon>Bacteria</taxon>
        <taxon>Bacillati</taxon>
        <taxon>Actinomycetota</taxon>
        <taxon>Actinomycetes</taxon>
        <taxon>Streptosporangiales</taxon>
        <taxon>Streptosporangiaceae</taxon>
        <taxon>Herbidospora</taxon>
    </lineage>
</organism>
<sequence length="156" mass="16909">MALFGNRLPADIRTRLSGERVLSFAPAPSGGYAVATFVALHLPGGERVPWHTVDKASWDETGMNITTVTGGVYRVDIEEPGFLPETIRERVQNSIVANRYVKLTAEAGVRFIARRIAGTDTIEWELAFDDGLDGSDPGVLAAAEQALEQVRRSLGV</sequence>
<dbReference type="RefSeq" id="WP_137246918.1">
    <property type="nucleotide sequence ID" value="NZ_SZQA01000008.1"/>
</dbReference>
<evidence type="ECO:0000313" key="1">
    <source>
        <dbReference type="EMBL" id="TKK88995.1"/>
    </source>
</evidence>
<comment type="caution">
    <text evidence="1">The sequence shown here is derived from an EMBL/GenBank/DDBJ whole genome shotgun (WGS) entry which is preliminary data.</text>
</comment>
<dbReference type="Proteomes" id="UP000308705">
    <property type="component" value="Unassembled WGS sequence"/>
</dbReference>
<name>A0A4U3MI15_9ACTN</name>